<dbReference type="GO" id="GO:0030010">
    <property type="term" value="P:establishment of cell polarity"/>
    <property type="evidence" value="ECO:0007669"/>
    <property type="project" value="TreeGrafter"/>
</dbReference>
<dbReference type="PROSITE" id="PS50011">
    <property type="entry name" value="PROTEIN_KINASE_DOM"/>
    <property type="match status" value="1"/>
</dbReference>
<dbReference type="PANTHER" id="PTHR43895">
    <property type="entry name" value="CALCIUM/CALMODULIN-DEPENDENT PROTEIN KINASE KINASE-RELATED"/>
    <property type="match status" value="1"/>
</dbReference>
<dbReference type="OrthoDB" id="5871642at2759"/>
<dbReference type="HOGENOM" id="CLU_620004_0_0_1"/>
<dbReference type="InterPro" id="IPR008271">
    <property type="entry name" value="Ser/Thr_kinase_AS"/>
</dbReference>
<dbReference type="eggNOG" id="KOG0590">
    <property type="taxonomic scope" value="Eukaryota"/>
</dbReference>
<dbReference type="Gene3D" id="1.10.510.10">
    <property type="entry name" value="Transferase(Phosphotransferase) domain 1"/>
    <property type="match status" value="1"/>
</dbReference>
<sequence length="442" mass="50185">MPQSATSQILKKDLLLINVFILTFHIYVISKWLRSDTVLVFDDLFVCDRRNVQLKHKTISAMFAKLSHCLLQQIGSGSFGDVSMVSLPGNSQLVAMKKVRRTEKVTFEQIDNEYNIHRFLTENDGHPNLVTLLARGDGKRSTYMYMEYVEGGTVSSNMPKSGYPASTAQRLFKQLINGIEYVHKKGFVHRDIKPDNLLLSSNGVLKICDFGFACSFRDEAGKKLKLDERVGTEAYAAPEVSTEDEFDGQPTDWWSCGVTLFYMTIGSAPWKSAHWSDPAYNDWRNTNWSARENWRCLEPRVRDLLCKILVENPELRANLKDIQSHQWFTANRDELANSSAQPTIECDRQDESRNNLNADTDSTGSVLFLREVEKSSSVVFLKTVKQSGSIIYVKMVNAETAQSLLPINLSENLEKKTARKGLKRKIIEYGDKAVDSKQRNIA</sequence>
<evidence type="ECO:0000256" key="2">
    <source>
        <dbReference type="ARBA" id="ARBA00022679"/>
    </source>
</evidence>
<evidence type="ECO:0000313" key="8">
    <source>
        <dbReference type="EMBL" id="EFP06460.1"/>
    </source>
</evidence>
<evidence type="ECO:0000259" key="7">
    <source>
        <dbReference type="PROSITE" id="PS50011"/>
    </source>
</evidence>
<accession>E3MPJ9</accession>
<gene>
    <name evidence="8" type="ORF">CRE_08348</name>
</gene>
<dbReference type="RefSeq" id="XP_003101884.2">
    <property type="nucleotide sequence ID" value="XM_003101836.2"/>
</dbReference>
<dbReference type="PROSITE" id="PS00108">
    <property type="entry name" value="PROTEIN_KINASE_ST"/>
    <property type="match status" value="1"/>
</dbReference>
<dbReference type="CTD" id="9813775"/>
<evidence type="ECO:0000256" key="3">
    <source>
        <dbReference type="ARBA" id="ARBA00022741"/>
    </source>
</evidence>
<dbReference type="GO" id="GO:0004674">
    <property type="term" value="F:protein serine/threonine kinase activity"/>
    <property type="evidence" value="ECO:0007669"/>
    <property type="project" value="UniProtKB-KW"/>
</dbReference>
<dbReference type="PROSITE" id="PS00107">
    <property type="entry name" value="PROTEIN_KINASE_ATP"/>
    <property type="match status" value="1"/>
</dbReference>
<dbReference type="GO" id="GO:1901610">
    <property type="term" value="P:positive regulation of vesicle transport along microtubule"/>
    <property type="evidence" value="ECO:0007669"/>
    <property type="project" value="TreeGrafter"/>
</dbReference>
<keyword evidence="1 6" id="KW-0723">Serine/threonine-protein kinase</keyword>
<evidence type="ECO:0000256" key="6">
    <source>
        <dbReference type="RuleBase" id="RU000304"/>
    </source>
</evidence>
<keyword evidence="5 6" id="KW-0067">ATP-binding</keyword>
<dbReference type="SMART" id="SM00220">
    <property type="entry name" value="S_TKc"/>
    <property type="match status" value="1"/>
</dbReference>
<proteinExistence type="inferred from homology"/>
<comment type="similarity">
    <text evidence="6">Belongs to the protein kinase superfamily.</text>
</comment>
<dbReference type="GO" id="GO:0005634">
    <property type="term" value="C:nucleus"/>
    <property type="evidence" value="ECO:0007669"/>
    <property type="project" value="TreeGrafter"/>
</dbReference>
<keyword evidence="2" id="KW-0808">Transferase</keyword>
<evidence type="ECO:0000256" key="4">
    <source>
        <dbReference type="ARBA" id="ARBA00022777"/>
    </source>
</evidence>
<dbReference type="GO" id="GO:0006974">
    <property type="term" value="P:DNA damage response"/>
    <property type="evidence" value="ECO:0007669"/>
    <property type="project" value="TreeGrafter"/>
</dbReference>
<evidence type="ECO:0000256" key="5">
    <source>
        <dbReference type="ARBA" id="ARBA00022840"/>
    </source>
</evidence>
<dbReference type="GeneID" id="9813775"/>
<reference evidence="8" key="1">
    <citation type="submission" date="2007-07" db="EMBL/GenBank/DDBJ databases">
        <title>PCAP assembly of the Caenorhabditis remanei genome.</title>
        <authorList>
            <consortium name="The Caenorhabditis remanei Sequencing Consortium"/>
            <person name="Wilson R.K."/>
        </authorList>
    </citation>
    <scope>NUCLEOTIDE SEQUENCE [LARGE SCALE GENOMIC DNA]</scope>
    <source>
        <strain evidence="8">PB4641</strain>
    </source>
</reference>
<feature type="domain" description="Protein kinase" evidence="7">
    <location>
        <begin position="68"/>
        <end position="328"/>
    </location>
</feature>
<dbReference type="GO" id="GO:0030111">
    <property type="term" value="P:regulation of Wnt signaling pathway"/>
    <property type="evidence" value="ECO:0007669"/>
    <property type="project" value="TreeGrafter"/>
</dbReference>
<dbReference type="Pfam" id="PF00069">
    <property type="entry name" value="Pkinase"/>
    <property type="match status" value="1"/>
</dbReference>
<dbReference type="InterPro" id="IPR011009">
    <property type="entry name" value="Kinase-like_dom_sf"/>
</dbReference>
<dbReference type="SUPFAM" id="SSF56112">
    <property type="entry name" value="Protein kinase-like (PK-like)"/>
    <property type="match status" value="1"/>
</dbReference>
<dbReference type="EMBL" id="DS268463">
    <property type="protein sequence ID" value="EFP06460.1"/>
    <property type="molecule type" value="Genomic_DNA"/>
</dbReference>
<dbReference type="AlphaFoldDB" id="E3MPJ9"/>
<dbReference type="InterPro" id="IPR017441">
    <property type="entry name" value="Protein_kinase_ATP_BS"/>
</dbReference>
<keyword evidence="4" id="KW-0418">Kinase</keyword>
<dbReference type="GO" id="GO:0005524">
    <property type="term" value="F:ATP binding"/>
    <property type="evidence" value="ECO:0007669"/>
    <property type="project" value="UniProtKB-UniRule"/>
</dbReference>
<dbReference type="PANTHER" id="PTHR43895:SF150">
    <property type="entry name" value="SERINE_THREONINE-PROTEIN KINASE STK11"/>
    <property type="match status" value="1"/>
</dbReference>
<dbReference type="GO" id="GO:0005737">
    <property type="term" value="C:cytoplasm"/>
    <property type="evidence" value="ECO:0007669"/>
    <property type="project" value="TreeGrafter"/>
</dbReference>
<dbReference type="GO" id="GO:0007165">
    <property type="term" value="P:signal transduction"/>
    <property type="evidence" value="ECO:0007669"/>
    <property type="project" value="TreeGrafter"/>
</dbReference>
<evidence type="ECO:0000256" key="1">
    <source>
        <dbReference type="ARBA" id="ARBA00022527"/>
    </source>
</evidence>
<dbReference type="KEGG" id="crq:GCK72_026138"/>
<organism evidence="9">
    <name type="scientific">Caenorhabditis remanei</name>
    <name type="common">Caenorhabditis vulgaris</name>
    <dbReference type="NCBI Taxonomy" id="31234"/>
    <lineage>
        <taxon>Eukaryota</taxon>
        <taxon>Metazoa</taxon>
        <taxon>Ecdysozoa</taxon>
        <taxon>Nematoda</taxon>
        <taxon>Chromadorea</taxon>
        <taxon>Rhabditida</taxon>
        <taxon>Rhabditina</taxon>
        <taxon>Rhabditomorpha</taxon>
        <taxon>Rhabditoidea</taxon>
        <taxon>Rhabditidae</taxon>
        <taxon>Peloderinae</taxon>
        <taxon>Caenorhabditis</taxon>
    </lineage>
</organism>
<keyword evidence="9" id="KW-1185">Reference proteome</keyword>
<keyword evidence="3 6" id="KW-0547">Nucleotide-binding</keyword>
<dbReference type="Proteomes" id="UP000008281">
    <property type="component" value="Unassembled WGS sequence"/>
</dbReference>
<dbReference type="STRING" id="31234.E3MPJ9"/>
<evidence type="ECO:0000313" key="9">
    <source>
        <dbReference type="Proteomes" id="UP000008281"/>
    </source>
</evidence>
<dbReference type="InterPro" id="IPR000719">
    <property type="entry name" value="Prot_kinase_dom"/>
</dbReference>
<protein>
    <recommendedName>
        <fullName evidence="7">Protein kinase domain-containing protein</fullName>
    </recommendedName>
</protein>
<name>E3MPJ9_CAERE</name>